<protein>
    <submittedName>
        <fullName evidence="1">Uncharacterized protein</fullName>
    </submittedName>
</protein>
<dbReference type="EMBL" id="JAODIR010000021">
    <property type="protein sequence ID" value="MDD2168048.1"/>
    <property type="molecule type" value="Genomic_DNA"/>
</dbReference>
<dbReference type="AlphaFoldDB" id="A0A6M8T689"/>
<accession>A0A6M8T689</accession>
<reference evidence="1" key="1">
    <citation type="submission" date="2022-09" db="EMBL/GenBank/DDBJ databases">
        <title>Molecular characterization of Glaesserella parasuis strains circulating in commercial swine farms using whole-genome sequencing.</title>
        <authorList>
            <person name="Mugabi R."/>
            <person name="Clavijo M."/>
            <person name="Li G."/>
        </authorList>
    </citation>
    <scope>NUCLEOTIDE SEQUENCE</scope>
    <source>
        <strain evidence="1">0435-53</strain>
    </source>
</reference>
<proteinExistence type="predicted"/>
<evidence type="ECO:0000313" key="2">
    <source>
        <dbReference type="Proteomes" id="UP001148834"/>
    </source>
</evidence>
<sequence length="73" mass="8398">MADILETIIWSIIIFAPSGFICSILVKRFYIRNKHLRRAVSTILFFLIAYIIGIGFKYLLITLGAYPLVDTFL</sequence>
<evidence type="ECO:0000313" key="1">
    <source>
        <dbReference type="EMBL" id="MDD2168048.1"/>
    </source>
</evidence>
<gene>
    <name evidence="1" type="ORF">N5925_05380</name>
</gene>
<dbReference type="Proteomes" id="UP001148834">
    <property type="component" value="Unassembled WGS sequence"/>
</dbReference>
<organism evidence="1 2">
    <name type="scientific">Glaesserella parasuis</name>
    <name type="common">Haemophilus parasuis</name>
    <dbReference type="NCBI Taxonomy" id="738"/>
    <lineage>
        <taxon>Bacteria</taxon>
        <taxon>Pseudomonadati</taxon>
        <taxon>Pseudomonadota</taxon>
        <taxon>Gammaproteobacteria</taxon>
        <taxon>Pasteurellales</taxon>
        <taxon>Pasteurellaceae</taxon>
        <taxon>Glaesserella</taxon>
    </lineage>
</organism>
<dbReference type="RefSeq" id="WP_043894687.1">
    <property type="nucleotide sequence ID" value="NZ_CP054198.1"/>
</dbReference>
<name>A0A6M8T689_GLAPU</name>
<comment type="caution">
    <text evidence="1">The sequence shown here is derived from an EMBL/GenBank/DDBJ whole genome shotgun (WGS) entry which is preliminary data.</text>
</comment>